<accession>A0A0C9SL74</accession>
<protein>
    <submittedName>
        <fullName evidence="1">Uncharacterized protein</fullName>
    </submittedName>
</protein>
<dbReference type="EMBL" id="KN832569">
    <property type="protein sequence ID" value="KII84991.1"/>
    <property type="molecule type" value="Genomic_DNA"/>
</dbReference>
<keyword evidence="2" id="KW-1185">Reference proteome</keyword>
<gene>
    <name evidence="1" type="ORF">PLICRDRAFT_45846</name>
</gene>
<evidence type="ECO:0000313" key="1">
    <source>
        <dbReference type="EMBL" id="KII84991.1"/>
    </source>
</evidence>
<dbReference type="Proteomes" id="UP000053263">
    <property type="component" value="Unassembled WGS sequence"/>
</dbReference>
<dbReference type="HOGENOM" id="CLU_2292872_0_0_1"/>
<name>A0A0C9SL74_PLICR</name>
<organism evidence="1 2">
    <name type="scientific">Plicaturopsis crispa FD-325 SS-3</name>
    <dbReference type="NCBI Taxonomy" id="944288"/>
    <lineage>
        <taxon>Eukaryota</taxon>
        <taxon>Fungi</taxon>
        <taxon>Dikarya</taxon>
        <taxon>Basidiomycota</taxon>
        <taxon>Agaricomycotina</taxon>
        <taxon>Agaricomycetes</taxon>
        <taxon>Agaricomycetidae</taxon>
        <taxon>Amylocorticiales</taxon>
        <taxon>Amylocorticiaceae</taxon>
        <taxon>Plicatura</taxon>
        <taxon>Plicaturopsis crispa</taxon>
    </lineage>
</organism>
<proteinExistence type="predicted"/>
<sequence>MVGAQPTGRNPIGYMCQPNCSMLPISKPISRPPQHIVDIRHDTFEVSPPIHPKFTDLLLSPSHILSNSPSTPCQWCLRSVFTVPWGFYLTGRYCMVSTEIN</sequence>
<evidence type="ECO:0000313" key="2">
    <source>
        <dbReference type="Proteomes" id="UP000053263"/>
    </source>
</evidence>
<reference evidence="1 2" key="1">
    <citation type="submission" date="2014-06" db="EMBL/GenBank/DDBJ databases">
        <title>Evolutionary Origins and Diversification of the Mycorrhizal Mutualists.</title>
        <authorList>
            <consortium name="DOE Joint Genome Institute"/>
            <consortium name="Mycorrhizal Genomics Consortium"/>
            <person name="Kohler A."/>
            <person name="Kuo A."/>
            <person name="Nagy L.G."/>
            <person name="Floudas D."/>
            <person name="Copeland A."/>
            <person name="Barry K.W."/>
            <person name="Cichocki N."/>
            <person name="Veneault-Fourrey C."/>
            <person name="LaButti K."/>
            <person name="Lindquist E.A."/>
            <person name="Lipzen A."/>
            <person name="Lundell T."/>
            <person name="Morin E."/>
            <person name="Murat C."/>
            <person name="Riley R."/>
            <person name="Ohm R."/>
            <person name="Sun H."/>
            <person name="Tunlid A."/>
            <person name="Henrissat B."/>
            <person name="Grigoriev I.V."/>
            <person name="Hibbett D.S."/>
            <person name="Martin F."/>
        </authorList>
    </citation>
    <scope>NUCLEOTIDE SEQUENCE [LARGE SCALE GENOMIC DNA]</scope>
    <source>
        <strain evidence="1 2">FD-325 SS-3</strain>
    </source>
</reference>
<dbReference type="AlphaFoldDB" id="A0A0C9SL74"/>